<evidence type="ECO:0000313" key="1">
    <source>
        <dbReference type="EMBL" id="HAU2397900.1"/>
    </source>
</evidence>
<organism evidence="1 2">
    <name type="scientific">Legionella pneumophila</name>
    <dbReference type="NCBI Taxonomy" id="446"/>
    <lineage>
        <taxon>Bacteria</taxon>
        <taxon>Pseudomonadati</taxon>
        <taxon>Pseudomonadota</taxon>
        <taxon>Gammaproteobacteria</taxon>
        <taxon>Legionellales</taxon>
        <taxon>Legionellaceae</taxon>
        <taxon>Legionella</taxon>
    </lineage>
</organism>
<dbReference type="RefSeq" id="WP_027265650.1">
    <property type="nucleotide sequence ID" value="NZ_AP024961.1"/>
</dbReference>
<proteinExistence type="predicted"/>
<evidence type="ECO:0000313" key="2">
    <source>
        <dbReference type="Proteomes" id="UP000863577"/>
    </source>
</evidence>
<sequence>MSFFDLLINKANHLVNQIYKKNYNSITSDQLIWQHIQDCEKQFQKNQEAIYYSKDILQDLINKRLQTILLHAKTKSPWYKKTLAKINIENFTRERLEELPTINKTILMENWDAIVTDPKLSLNLVEKHLSKKNDSIDTLYLFSRYQVVSTGGSSGKRGVFIYDWDEWITFHTAFVRYPLYNYERTQIVTTKLNTNPRIVSLFVTNTAIAAYSLAKTFGRGNQNMYFLPMAVTPLNIVITRLNQIQPDILSAGPSYIHKVCQLVQKGQIKIEPKILFVGGEPLFEQTLALIKETWPKVDIFNVFGCTEGMVGLNCRANVDEMHLNDDQCIIEPLDEQNRPVDKGIMVSKMYITNLYNYTLPLIRYENSDEILFLNKTCDCGIHHQLIQTPKGRPGCDFNYPGNIFVHHSLFLGALLPEKNIQEYQVEQTIDGVNIKVVTSGYINKSELQKNIRLRLSKVGLVDSQVNITEVPEIKYLYSGKLNRFIPLNSTDESQ</sequence>
<dbReference type="Gene3D" id="3.40.50.12780">
    <property type="entry name" value="N-terminal domain of ligase-like"/>
    <property type="match status" value="1"/>
</dbReference>
<dbReference type="GO" id="GO:0016874">
    <property type="term" value="F:ligase activity"/>
    <property type="evidence" value="ECO:0007669"/>
    <property type="project" value="UniProtKB-KW"/>
</dbReference>
<dbReference type="InterPro" id="IPR053158">
    <property type="entry name" value="CapK_Type1_Caps_Biosynth"/>
</dbReference>
<comment type="caution">
    <text evidence="1">The sequence shown here is derived from an EMBL/GenBank/DDBJ whole genome shotgun (WGS) entry which is preliminary data.</text>
</comment>
<name>A0AAN5TBR0_LEGPN</name>
<dbReference type="InterPro" id="IPR042099">
    <property type="entry name" value="ANL_N_sf"/>
</dbReference>
<accession>A0AAN5TBR0</accession>
<reference evidence="1" key="2">
    <citation type="submission" date="2019-09" db="EMBL/GenBank/DDBJ databases">
        <authorList>
            <consortium name="NCBI Pathogen Detection Project"/>
        </authorList>
    </citation>
    <scope>NUCLEOTIDE SEQUENCE</scope>
    <source>
        <strain evidence="1">CL18-200174</strain>
    </source>
</reference>
<dbReference type="PANTHER" id="PTHR36932:SF1">
    <property type="entry name" value="CAPSULAR POLYSACCHARIDE BIOSYNTHESIS PROTEIN"/>
    <property type="match status" value="1"/>
</dbReference>
<dbReference type="AlphaFoldDB" id="A0AAN5TBR0"/>
<dbReference type="EMBL" id="DACWOD010000021">
    <property type="protein sequence ID" value="HAU2397900.1"/>
    <property type="molecule type" value="Genomic_DNA"/>
</dbReference>
<protein>
    <submittedName>
        <fullName evidence="1">Phenylacetate--CoA ligase family protein</fullName>
    </submittedName>
</protein>
<keyword evidence="1" id="KW-0436">Ligase</keyword>
<reference evidence="1" key="1">
    <citation type="journal article" date="2018" name="Genome Biol.">
        <title>SKESA: strategic k-mer extension for scrupulous assemblies.</title>
        <authorList>
            <person name="Souvorov A."/>
            <person name="Agarwala R."/>
            <person name="Lipman D.J."/>
        </authorList>
    </citation>
    <scope>NUCLEOTIDE SEQUENCE</scope>
    <source>
        <strain evidence="1">CL18-200174</strain>
    </source>
</reference>
<dbReference type="PANTHER" id="PTHR36932">
    <property type="entry name" value="CAPSULAR POLYSACCHARIDE BIOSYNTHESIS PROTEIN"/>
    <property type="match status" value="1"/>
</dbReference>
<dbReference type="Proteomes" id="UP000863577">
    <property type="component" value="Unassembled WGS sequence"/>
</dbReference>
<dbReference type="SUPFAM" id="SSF56801">
    <property type="entry name" value="Acetyl-CoA synthetase-like"/>
    <property type="match status" value="1"/>
</dbReference>
<gene>
    <name evidence="1" type="ORF">JBK99_16435</name>
</gene>